<dbReference type="InterPro" id="IPR043128">
    <property type="entry name" value="Rev_trsase/Diguanyl_cyclase"/>
</dbReference>
<comment type="catalytic activity">
    <reaction evidence="2">
        <text>2 GTP = 3',3'-c-di-GMP + 2 diphosphate</text>
        <dbReference type="Rhea" id="RHEA:24898"/>
        <dbReference type="ChEBI" id="CHEBI:33019"/>
        <dbReference type="ChEBI" id="CHEBI:37565"/>
        <dbReference type="ChEBI" id="CHEBI:58805"/>
        <dbReference type="EC" id="2.7.7.65"/>
    </reaction>
</comment>
<dbReference type="CDD" id="cd01949">
    <property type="entry name" value="GGDEF"/>
    <property type="match status" value="1"/>
</dbReference>
<dbReference type="PANTHER" id="PTHR45138:SF9">
    <property type="entry name" value="DIGUANYLATE CYCLASE DGCM-RELATED"/>
    <property type="match status" value="1"/>
</dbReference>
<organism evidence="5 6">
    <name type="scientific">Pseudomonas citronellolis</name>
    <dbReference type="NCBI Taxonomy" id="53408"/>
    <lineage>
        <taxon>Bacteria</taxon>
        <taxon>Pseudomonadati</taxon>
        <taxon>Pseudomonadota</taxon>
        <taxon>Gammaproteobacteria</taxon>
        <taxon>Pseudomonadales</taxon>
        <taxon>Pseudomonadaceae</taxon>
        <taxon>Pseudomonas</taxon>
    </lineage>
</organism>
<evidence type="ECO:0000313" key="6">
    <source>
        <dbReference type="Proteomes" id="UP000183385"/>
    </source>
</evidence>
<evidence type="ECO:0000256" key="3">
    <source>
        <dbReference type="SAM" id="Phobius"/>
    </source>
</evidence>
<keyword evidence="3" id="KW-1133">Transmembrane helix</keyword>
<evidence type="ECO:0000259" key="4">
    <source>
        <dbReference type="PROSITE" id="PS50887"/>
    </source>
</evidence>
<dbReference type="PROSITE" id="PS50887">
    <property type="entry name" value="GGDEF"/>
    <property type="match status" value="1"/>
</dbReference>
<dbReference type="InterPro" id="IPR050469">
    <property type="entry name" value="Diguanylate_Cyclase"/>
</dbReference>
<keyword evidence="3" id="KW-0812">Transmembrane</keyword>
<proteinExistence type="predicted"/>
<dbReference type="SUPFAM" id="SSF55073">
    <property type="entry name" value="Nucleotide cyclase"/>
    <property type="match status" value="1"/>
</dbReference>
<dbReference type="Proteomes" id="UP000183385">
    <property type="component" value="Unassembled WGS sequence"/>
</dbReference>
<dbReference type="Gene3D" id="3.30.70.270">
    <property type="match status" value="1"/>
</dbReference>
<accession>A0AAQ1HNS1</accession>
<dbReference type="EMBL" id="FOLS01000015">
    <property type="protein sequence ID" value="SFD03540.1"/>
    <property type="molecule type" value="Genomic_DNA"/>
</dbReference>
<evidence type="ECO:0000313" key="5">
    <source>
        <dbReference type="EMBL" id="SFD03540.1"/>
    </source>
</evidence>
<dbReference type="PANTHER" id="PTHR45138">
    <property type="entry name" value="REGULATORY COMPONENTS OF SENSORY TRANSDUCTION SYSTEM"/>
    <property type="match status" value="1"/>
</dbReference>
<protein>
    <recommendedName>
        <fullName evidence="1">diguanylate cyclase</fullName>
        <ecNumber evidence="1">2.7.7.65</ecNumber>
    </recommendedName>
</protein>
<evidence type="ECO:0000256" key="1">
    <source>
        <dbReference type="ARBA" id="ARBA00012528"/>
    </source>
</evidence>
<dbReference type="EC" id="2.7.7.65" evidence="1"/>
<gene>
    <name evidence="5" type="ORF">SAMN05216577_11516</name>
</gene>
<feature type="transmembrane region" description="Helical" evidence="3">
    <location>
        <begin position="24"/>
        <end position="42"/>
    </location>
</feature>
<dbReference type="InterPro" id="IPR029787">
    <property type="entry name" value="Nucleotide_cyclase"/>
</dbReference>
<dbReference type="Pfam" id="PF00990">
    <property type="entry name" value="GGDEF"/>
    <property type="match status" value="1"/>
</dbReference>
<keyword evidence="6" id="KW-1185">Reference proteome</keyword>
<dbReference type="GO" id="GO:0052621">
    <property type="term" value="F:diguanylate cyclase activity"/>
    <property type="evidence" value="ECO:0007669"/>
    <property type="project" value="UniProtKB-EC"/>
</dbReference>
<sequence>MAGLLIFIWLHGQALGVKSFACFVLGACLSSVQLFFLVLVAVRMHRTMKTRSKLLSSLEYESGHDVLTGVLNRRGFDLSLRQAMSAAGHQKKSLTLLYLDLDGFKQVNDLHSHAVGDRLLQVVANKWSRTIRGGDLLARLGGDEFALITGATGAEVEALCERLLGVAKASLLEEFPALQIGVSIGVAEFPRDGRQADELVLAADSAMLVAKALGKSCFQWALPSSERGRGVASPVA</sequence>
<dbReference type="SMART" id="SM00267">
    <property type="entry name" value="GGDEF"/>
    <property type="match status" value="1"/>
</dbReference>
<comment type="caution">
    <text evidence="5">The sequence shown here is derived from an EMBL/GenBank/DDBJ whole genome shotgun (WGS) entry which is preliminary data.</text>
</comment>
<keyword evidence="3" id="KW-0472">Membrane</keyword>
<reference evidence="5 6" key="1">
    <citation type="submission" date="2016-10" db="EMBL/GenBank/DDBJ databases">
        <authorList>
            <person name="Varghese N."/>
            <person name="Submissions S."/>
        </authorList>
    </citation>
    <scope>NUCLEOTIDE SEQUENCE [LARGE SCALE GENOMIC DNA]</scope>
    <source>
        <strain evidence="5 6">LMG 18378</strain>
    </source>
</reference>
<evidence type="ECO:0000256" key="2">
    <source>
        <dbReference type="ARBA" id="ARBA00034247"/>
    </source>
</evidence>
<dbReference type="AlphaFoldDB" id="A0AAQ1HNS1"/>
<name>A0AAQ1HNS1_9PSED</name>
<dbReference type="NCBIfam" id="TIGR00254">
    <property type="entry name" value="GGDEF"/>
    <property type="match status" value="1"/>
</dbReference>
<dbReference type="InterPro" id="IPR000160">
    <property type="entry name" value="GGDEF_dom"/>
</dbReference>
<dbReference type="KEGG" id="pcq:PcP3B5_32050"/>
<feature type="domain" description="GGDEF" evidence="4">
    <location>
        <begin position="92"/>
        <end position="223"/>
    </location>
</feature>